<evidence type="ECO:0000313" key="1">
    <source>
        <dbReference type="EMBL" id="KAG5919200.1"/>
    </source>
</evidence>
<comment type="caution">
    <text evidence="1">The sequence shown here is derived from an EMBL/GenBank/DDBJ whole genome shotgun (WGS) entry which is preliminary data.</text>
</comment>
<dbReference type="Proteomes" id="UP000811619">
    <property type="component" value="Unassembled WGS sequence"/>
</dbReference>
<name>A0A8K0J2S8_9HYPO</name>
<sequence length="90" mass="9539">MVRVKRHPEASSYPPNASQLLVPLRQANLSLVASLFFCNAKTWSPLSGRGGVSCDGMESYDEATGGMGGFVNLVWSALSRAHGHAACTKS</sequence>
<protein>
    <submittedName>
        <fullName evidence="1">Uncharacterized protein</fullName>
    </submittedName>
</protein>
<gene>
    <name evidence="1" type="ORF">E4U42_006589</name>
</gene>
<proteinExistence type="predicted"/>
<organism evidence="1 2">
    <name type="scientific">Claviceps africana</name>
    <dbReference type="NCBI Taxonomy" id="83212"/>
    <lineage>
        <taxon>Eukaryota</taxon>
        <taxon>Fungi</taxon>
        <taxon>Dikarya</taxon>
        <taxon>Ascomycota</taxon>
        <taxon>Pezizomycotina</taxon>
        <taxon>Sordariomycetes</taxon>
        <taxon>Hypocreomycetidae</taxon>
        <taxon>Hypocreales</taxon>
        <taxon>Clavicipitaceae</taxon>
        <taxon>Claviceps</taxon>
    </lineage>
</organism>
<dbReference type="EMBL" id="SRPY01000686">
    <property type="protein sequence ID" value="KAG5919200.1"/>
    <property type="molecule type" value="Genomic_DNA"/>
</dbReference>
<reference evidence="1" key="1">
    <citation type="journal article" date="2020" name="bioRxiv">
        <title>Whole genome comparisons of ergot fungi reveals the divergence and evolution of species within the genus Claviceps are the result of varying mechanisms driving genome evolution and host range expansion.</title>
        <authorList>
            <person name="Wyka S.A."/>
            <person name="Mondo S.J."/>
            <person name="Liu M."/>
            <person name="Dettman J."/>
            <person name="Nalam V."/>
            <person name="Broders K.D."/>
        </authorList>
    </citation>
    <scope>NUCLEOTIDE SEQUENCE</scope>
    <source>
        <strain evidence="1">CCC 489</strain>
    </source>
</reference>
<accession>A0A8K0J2S8</accession>
<dbReference type="AlphaFoldDB" id="A0A8K0J2S8"/>
<evidence type="ECO:0000313" key="2">
    <source>
        <dbReference type="Proteomes" id="UP000811619"/>
    </source>
</evidence>
<keyword evidence="2" id="KW-1185">Reference proteome</keyword>